<keyword evidence="3" id="KW-1185">Reference proteome</keyword>
<feature type="transmembrane region" description="Helical" evidence="1">
    <location>
        <begin position="24"/>
        <end position="42"/>
    </location>
</feature>
<keyword evidence="1" id="KW-0472">Membrane</keyword>
<proteinExistence type="predicted"/>
<feature type="transmembrane region" description="Helical" evidence="1">
    <location>
        <begin position="48"/>
        <end position="68"/>
    </location>
</feature>
<accession>A0A4R6RAK2</accession>
<dbReference type="AlphaFoldDB" id="A0A4R6RAK2"/>
<evidence type="ECO:0000313" key="2">
    <source>
        <dbReference type="EMBL" id="TDP82994.1"/>
    </source>
</evidence>
<organism evidence="2 3">
    <name type="scientific">Aquabacterium commune</name>
    <dbReference type="NCBI Taxonomy" id="70586"/>
    <lineage>
        <taxon>Bacteria</taxon>
        <taxon>Pseudomonadati</taxon>
        <taxon>Pseudomonadota</taxon>
        <taxon>Betaproteobacteria</taxon>
        <taxon>Burkholderiales</taxon>
        <taxon>Aquabacterium</taxon>
    </lineage>
</organism>
<evidence type="ECO:0000313" key="3">
    <source>
        <dbReference type="Proteomes" id="UP000294593"/>
    </source>
</evidence>
<keyword evidence="1" id="KW-1133">Transmembrane helix</keyword>
<name>A0A4R6RAK2_9BURK</name>
<feature type="transmembrane region" description="Helical" evidence="1">
    <location>
        <begin position="112"/>
        <end position="133"/>
    </location>
</feature>
<comment type="caution">
    <text evidence="2">The sequence shown here is derived from an EMBL/GenBank/DDBJ whole genome shotgun (WGS) entry which is preliminary data.</text>
</comment>
<protein>
    <submittedName>
        <fullName evidence="2">Uncharacterized protein</fullName>
    </submittedName>
</protein>
<reference evidence="2 3" key="1">
    <citation type="submission" date="2019-03" db="EMBL/GenBank/DDBJ databases">
        <title>Genomic Encyclopedia of Type Strains, Phase IV (KMG-IV): sequencing the most valuable type-strain genomes for metagenomic binning, comparative biology and taxonomic classification.</title>
        <authorList>
            <person name="Goeker M."/>
        </authorList>
    </citation>
    <scope>NUCLEOTIDE SEQUENCE [LARGE SCALE GENOMIC DNA]</scope>
    <source>
        <strain evidence="2 3">DSM 11901</strain>
    </source>
</reference>
<dbReference type="RefSeq" id="WP_133609012.1">
    <property type="nucleotide sequence ID" value="NZ_SNXW01000005.1"/>
</dbReference>
<dbReference type="OrthoDB" id="9181202at2"/>
<gene>
    <name evidence="2" type="ORF">EV672_105181</name>
</gene>
<keyword evidence="1" id="KW-0812">Transmembrane</keyword>
<evidence type="ECO:0000256" key="1">
    <source>
        <dbReference type="SAM" id="Phobius"/>
    </source>
</evidence>
<dbReference type="Proteomes" id="UP000294593">
    <property type="component" value="Unassembled WGS sequence"/>
</dbReference>
<sequence length="136" mass="15661">MSLTHNTYLWEHWKFNAEQRLKAFNFYVALSIFANGMVFAALEKATHPAVLVLLGGFVSLLALVFAVVDARSRHLLHLTKQGLKQLEAGLPEHARLFLLDDQRRWRWVRYTAAFNLLFVMQLLFGLGVTAYGISRW</sequence>
<dbReference type="EMBL" id="SNXW01000005">
    <property type="protein sequence ID" value="TDP82994.1"/>
    <property type="molecule type" value="Genomic_DNA"/>
</dbReference>